<sequence>MKIKFAILGYGHIGKRHAELVSRHPDAELVATIDIVSSTNLRASEFKVPHFTSIDDFLKSDIGVDVVNICTPNGFHASQAIKCLEQGKHVVIEKPIALNKADAEKILEAANKNSRFAFPVVQNRYSSTVKWLKEIVSDGRLGEIFMVQLNCFWNRDEHYYTKGGWHGTLALDGGPLYTQFSHFIDVLNWIFGDVKNINARFSNFNHQHNTEFEDSGVVTFDFLKGGMGSINYSTSIYQSNFESSITVVGQNGTVKIGGQYMNSLEYCLIKGAERPILKDNQMMNDYGAYKGSASNHHLVVDNVIKSINGFEEQHVSLSDGLKVVDIIDRIYTHRDARITKKPLRKEQLTT</sequence>
<evidence type="ECO:0000313" key="3">
    <source>
        <dbReference type="EMBL" id="SOD20333.1"/>
    </source>
</evidence>
<dbReference type="SUPFAM" id="SSF51735">
    <property type="entry name" value="NAD(P)-binding Rossmann-fold domains"/>
    <property type="match status" value="1"/>
</dbReference>
<protein>
    <submittedName>
        <fullName evidence="3">Predicted dehydrogenase</fullName>
    </submittedName>
</protein>
<dbReference type="Pfam" id="PF22725">
    <property type="entry name" value="GFO_IDH_MocA_C3"/>
    <property type="match status" value="1"/>
</dbReference>
<evidence type="ECO:0000259" key="2">
    <source>
        <dbReference type="Pfam" id="PF22725"/>
    </source>
</evidence>
<evidence type="ECO:0000259" key="1">
    <source>
        <dbReference type="Pfam" id="PF01408"/>
    </source>
</evidence>
<proteinExistence type="predicted"/>
<dbReference type="AlphaFoldDB" id="A0A286AEK7"/>
<reference evidence="4" key="1">
    <citation type="submission" date="2017-09" db="EMBL/GenBank/DDBJ databases">
        <authorList>
            <person name="Varghese N."/>
            <person name="Submissions S."/>
        </authorList>
    </citation>
    <scope>NUCLEOTIDE SEQUENCE [LARGE SCALE GENOMIC DNA]</scope>
    <source>
        <strain evidence="4">CGMCC 1.12803</strain>
    </source>
</reference>
<dbReference type="Pfam" id="PF01408">
    <property type="entry name" value="GFO_IDH_MocA"/>
    <property type="match status" value="1"/>
</dbReference>
<evidence type="ECO:0000313" key="4">
    <source>
        <dbReference type="Proteomes" id="UP000219281"/>
    </source>
</evidence>
<name>A0A286AEK7_9SPHI</name>
<dbReference type="PANTHER" id="PTHR43249:SF1">
    <property type="entry name" value="D-GLUCOSIDE 3-DEHYDROGENASE"/>
    <property type="match status" value="1"/>
</dbReference>
<feature type="domain" description="GFO/IDH/MocA-like oxidoreductase" evidence="2">
    <location>
        <begin position="131"/>
        <end position="254"/>
    </location>
</feature>
<dbReference type="SUPFAM" id="SSF55347">
    <property type="entry name" value="Glyceraldehyde-3-phosphate dehydrogenase-like, C-terminal domain"/>
    <property type="match status" value="1"/>
</dbReference>
<dbReference type="Proteomes" id="UP000219281">
    <property type="component" value="Unassembled WGS sequence"/>
</dbReference>
<dbReference type="InterPro" id="IPR052515">
    <property type="entry name" value="Gfo/Idh/MocA_Oxidoreductase"/>
</dbReference>
<dbReference type="InterPro" id="IPR036291">
    <property type="entry name" value="NAD(P)-bd_dom_sf"/>
</dbReference>
<accession>A0A286AEK7</accession>
<feature type="domain" description="Gfo/Idh/MocA-like oxidoreductase N-terminal" evidence="1">
    <location>
        <begin position="3"/>
        <end position="115"/>
    </location>
</feature>
<dbReference type="RefSeq" id="WP_097133842.1">
    <property type="nucleotide sequence ID" value="NZ_OCMT01000005.1"/>
</dbReference>
<gene>
    <name evidence="3" type="ORF">SAMN06297358_4049</name>
</gene>
<dbReference type="PANTHER" id="PTHR43249">
    <property type="entry name" value="UDP-N-ACETYL-2-AMINO-2-DEOXY-D-GLUCURONATE OXIDASE"/>
    <property type="match status" value="1"/>
</dbReference>
<dbReference type="GO" id="GO:0000166">
    <property type="term" value="F:nucleotide binding"/>
    <property type="evidence" value="ECO:0007669"/>
    <property type="project" value="InterPro"/>
</dbReference>
<dbReference type="Gene3D" id="3.40.50.720">
    <property type="entry name" value="NAD(P)-binding Rossmann-like Domain"/>
    <property type="match status" value="1"/>
</dbReference>
<dbReference type="Gene3D" id="3.30.360.10">
    <property type="entry name" value="Dihydrodipicolinate Reductase, domain 2"/>
    <property type="match status" value="1"/>
</dbReference>
<dbReference type="InterPro" id="IPR055170">
    <property type="entry name" value="GFO_IDH_MocA-like_dom"/>
</dbReference>
<keyword evidence="4" id="KW-1185">Reference proteome</keyword>
<organism evidence="3 4">
    <name type="scientific">Pedobacter xixiisoli</name>
    <dbReference type="NCBI Taxonomy" id="1476464"/>
    <lineage>
        <taxon>Bacteria</taxon>
        <taxon>Pseudomonadati</taxon>
        <taxon>Bacteroidota</taxon>
        <taxon>Sphingobacteriia</taxon>
        <taxon>Sphingobacteriales</taxon>
        <taxon>Sphingobacteriaceae</taxon>
        <taxon>Pedobacter</taxon>
    </lineage>
</organism>
<dbReference type="EMBL" id="OCMT01000005">
    <property type="protein sequence ID" value="SOD20333.1"/>
    <property type="molecule type" value="Genomic_DNA"/>
</dbReference>
<dbReference type="InterPro" id="IPR000683">
    <property type="entry name" value="Gfo/Idh/MocA-like_OxRdtase_N"/>
</dbReference>
<dbReference type="OrthoDB" id="9815825at2"/>